<feature type="compositionally biased region" description="Low complexity" evidence="1">
    <location>
        <begin position="31"/>
        <end position="57"/>
    </location>
</feature>
<organism evidence="2 3">
    <name type="scientific">Calocera viscosa (strain TUFC12733)</name>
    <dbReference type="NCBI Taxonomy" id="1330018"/>
    <lineage>
        <taxon>Eukaryota</taxon>
        <taxon>Fungi</taxon>
        <taxon>Dikarya</taxon>
        <taxon>Basidiomycota</taxon>
        <taxon>Agaricomycotina</taxon>
        <taxon>Dacrymycetes</taxon>
        <taxon>Dacrymycetales</taxon>
        <taxon>Dacrymycetaceae</taxon>
        <taxon>Calocera</taxon>
    </lineage>
</organism>
<protein>
    <submittedName>
        <fullName evidence="2">Uncharacterized protein</fullName>
    </submittedName>
</protein>
<dbReference type="Proteomes" id="UP000076738">
    <property type="component" value="Unassembled WGS sequence"/>
</dbReference>
<feature type="compositionally biased region" description="Low complexity" evidence="1">
    <location>
        <begin position="131"/>
        <end position="146"/>
    </location>
</feature>
<feature type="compositionally biased region" description="Polar residues" evidence="1">
    <location>
        <begin position="232"/>
        <end position="247"/>
    </location>
</feature>
<evidence type="ECO:0000313" key="3">
    <source>
        <dbReference type="Proteomes" id="UP000076738"/>
    </source>
</evidence>
<evidence type="ECO:0000313" key="2">
    <source>
        <dbReference type="EMBL" id="KZO91065.1"/>
    </source>
</evidence>
<sequence length="336" mass="36423">MPTSRHSMPPQQARANSVYPRAQQPQPPIHAPQGHPQVQQQQQRQPQQQYQQQQQQQPPQPQPQPAPQVQRQQRQQPQSSSSANQRQQQQQQPHAQNANQPSHVPQQYHPPATPSRSDHRSSNNQSVTNQPSRSTTTYTPRRTTTTLAQGGGTSASNDSRTGTGRADQNSARAQGTGTSDGFTVYKAANTERPGYGSTPQRRSNHGSGGSGSGHGSSDGAGVMSNHVEHQRQSGNVSNYSRAQSEVQDPSAIGGFHFPAEPNVPSKLGGRYPIEGSSSGFTTGTKVYRQQQQQEQQAAHAGMKRRSGTLAGANTGGRQVLGEVDVDDRGNVKRTRY</sequence>
<feature type="region of interest" description="Disordered" evidence="1">
    <location>
        <begin position="1"/>
        <end position="336"/>
    </location>
</feature>
<evidence type="ECO:0000256" key="1">
    <source>
        <dbReference type="SAM" id="MobiDB-lite"/>
    </source>
</evidence>
<feature type="compositionally biased region" description="Low complexity" evidence="1">
    <location>
        <begin position="67"/>
        <end position="101"/>
    </location>
</feature>
<gene>
    <name evidence="2" type="ORF">CALVIDRAFT_368359</name>
</gene>
<dbReference type="OrthoDB" id="10596728at2759"/>
<accession>A0A167GZD0</accession>
<feature type="compositionally biased region" description="Polar residues" evidence="1">
    <location>
        <begin position="154"/>
        <end position="181"/>
    </location>
</feature>
<keyword evidence="3" id="KW-1185">Reference proteome</keyword>
<proteinExistence type="predicted"/>
<dbReference type="EMBL" id="KV417329">
    <property type="protein sequence ID" value="KZO91065.1"/>
    <property type="molecule type" value="Genomic_DNA"/>
</dbReference>
<feature type="compositionally biased region" description="Gly residues" evidence="1">
    <location>
        <begin position="206"/>
        <end position="218"/>
    </location>
</feature>
<feature type="compositionally biased region" description="Polar residues" evidence="1">
    <location>
        <begin position="1"/>
        <end position="15"/>
    </location>
</feature>
<name>A0A167GZD0_CALVF</name>
<feature type="compositionally biased region" description="Polar residues" evidence="1">
    <location>
        <begin position="275"/>
        <end position="288"/>
    </location>
</feature>
<dbReference type="STRING" id="1330018.A0A167GZD0"/>
<reference evidence="2 3" key="1">
    <citation type="journal article" date="2016" name="Mol. Biol. Evol.">
        <title>Comparative Genomics of Early-Diverging Mushroom-Forming Fungi Provides Insights into the Origins of Lignocellulose Decay Capabilities.</title>
        <authorList>
            <person name="Nagy L.G."/>
            <person name="Riley R."/>
            <person name="Tritt A."/>
            <person name="Adam C."/>
            <person name="Daum C."/>
            <person name="Floudas D."/>
            <person name="Sun H."/>
            <person name="Yadav J.S."/>
            <person name="Pangilinan J."/>
            <person name="Larsson K.H."/>
            <person name="Matsuura K."/>
            <person name="Barry K."/>
            <person name="Labutti K."/>
            <person name="Kuo R."/>
            <person name="Ohm R.A."/>
            <person name="Bhattacharya S.S."/>
            <person name="Shirouzu T."/>
            <person name="Yoshinaga Y."/>
            <person name="Martin F.M."/>
            <person name="Grigoriev I.V."/>
            <person name="Hibbett D.S."/>
        </authorList>
    </citation>
    <scope>NUCLEOTIDE SEQUENCE [LARGE SCALE GENOMIC DNA]</scope>
    <source>
        <strain evidence="2 3">TUFC12733</strain>
    </source>
</reference>
<dbReference type="AlphaFoldDB" id="A0A167GZD0"/>